<protein>
    <submittedName>
        <fullName evidence="3">Uncharacterized protein</fullName>
    </submittedName>
</protein>
<keyword evidence="2" id="KW-0812">Transmembrane</keyword>
<dbReference type="InterPro" id="IPR015683">
    <property type="entry name" value="Ionotropic_Glu_rcpt"/>
</dbReference>
<feature type="region of interest" description="Disordered" evidence="1">
    <location>
        <begin position="125"/>
        <end position="144"/>
    </location>
</feature>
<dbReference type="EMBL" id="CAWUPB010001184">
    <property type="protein sequence ID" value="CAK7350472.1"/>
    <property type="molecule type" value="Genomic_DNA"/>
</dbReference>
<keyword evidence="2" id="KW-0472">Membrane</keyword>
<proteinExistence type="predicted"/>
<dbReference type="Proteomes" id="UP001314170">
    <property type="component" value="Unassembled WGS sequence"/>
</dbReference>
<organism evidence="3 4">
    <name type="scientific">Dovyalis caffra</name>
    <dbReference type="NCBI Taxonomy" id="77055"/>
    <lineage>
        <taxon>Eukaryota</taxon>
        <taxon>Viridiplantae</taxon>
        <taxon>Streptophyta</taxon>
        <taxon>Embryophyta</taxon>
        <taxon>Tracheophyta</taxon>
        <taxon>Spermatophyta</taxon>
        <taxon>Magnoliopsida</taxon>
        <taxon>eudicotyledons</taxon>
        <taxon>Gunneridae</taxon>
        <taxon>Pentapetalae</taxon>
        <taxon>rosids</taxon>
        <taxon>fabids</taxon>
        <taxon>Malpighiales</taxon>
        <taxon>Salicaceae</taxon>
        <taxon>Flacourtieae</taxon>
        <taxon>Dovyalis</taxon>
    </lineage>
</organism>
<dbReference type="AlphaFoldDB" id="A0AAV1SJ88"/>
<keyword evidence="2" id="KW-1133">Transmembrane helix</keyword>
<accession>A0AAV1SJ88</accession>
<dbReference type="Gene3D" id="3.40.190.10">
    <property type="entry name" value="Periplasmic binding protein-like II"/>
    <property type="match status" value="1"/>
</dbReference>
<dbReference type="SUPFAM" id="SSF53850">
    <property type="entry name" value="Periplasmic binding protein-like II"/>
    <property type="match status" value="1"/>
</dbReference>
<feature type="region of interest" description="Disordered" evidence="1">
    <location>
        <begin position="151"/>
        <end position="187"/>
    </location>
</feature>
<dbReference type="PANTHER" id="PTHR18966">
    <property type="entry name" value="IONOTROPIC GLUTAMATE RECEPTOR"/>
    <property type="match status" value="1"/>
</dbReference>
<name>A0AAV1SJ88_9ROSI</name>
<sequence length="187" mass="20853">MLTVRCKYEGEFDSASILLPFLNSHMRKFSSVITASDIVFQKRSPVAAVVSKAILKSSENGELKILEDKWFSPSRECSSNATDNNTTESLNLQSFWGIYIITGTTSTVCFLLSLFRLLKNYHQKEEEDRGNATPSDKSVRGKTVTPARYIYHGETVIPGGSPISSPSPDIHERDSSRWELSSPEDTP</sequence>
<reference evidence="3 4" key="1">
    <citation type="submission" date="2024-01" db="EMBL/GenBank/DDBJ databases">
        <authorList>
            <person name="Waweru B."/>
        </authorList>
    </citation>
    <scope>NUCLEOTIDE SEQUENCE [LARGE SCALE GENOMIC DNA]</scope>
</reference>
<keyword evidence="4" id="KW-1185">Reference proteome</keyword>
<evidence type="ECO:0000313" key="3">
    <source>
        <dbReference type="EMBL" id="CAK7350472.1"/>
    </source>
</evidence>
<evidence type="ECO:0000256" key="1">
    <source>
        <dbReference type="SAM" id="MobiDB-lite"/>
    </source>
</evidence>
<evidence type="ECO:0000256" key="2">
    <source>
        <dbReference type="SAM" id="Phobius"/>
    </source>
</evidence>
<gene>
    <name evidence="3" type="ORF">DCAF_LOCUS23204</name>
</gene>
<comment type="caution">
    <text evidence="3">The sequence shown here is derived from an EMBL/GenBank/DDBJ whole genome shotgun (WGS) entry which is preliminary data.</text>
</comment>
<feature type="compositionally biased region" description="Low complexity" evidence="1">
    <location>
        <begin position="157"/>
        <end position="168"/>
    </location>
</feature>
<feature type="transmembrane region" description="Helical" evidence="2">
    <location>
        <begin position="96"/>
        <end position="115"/>
    </location>
</feature>
<evidence type="ECO:0000313" key="4">
    <source>
        <dbReference type="Proteomes" id="UP001314170"/>
    </source>
</evidence>